<dbReference type="InterPro" id="IPR056924">
    <property type="entry name" value="SH3_Tf2-1"/>
</dbReference>
<dbReference type="InterPro" id="IPR023780">
    <property type="entry name" value="Chromo_domain"/>
</dbReference>
<dbReference type="Proteomes" id="UP000619265">
    <property type="component" value="Unassembled WGS sequence"/>
</dbReference>
<dbReference type="SUPFAM" id="SSF54160">
    <property type="entry name" value="Chromo domain-like"/>
    <property type="match status" value="1"/>
</dbReference>
<dbReference type="EMBL" id="LIHL02000006">
    <property type="protein sequence ID" value="KAF5468426.1"/>
    <property type="molecule type" value="Genomic_DNA"/>
</dbReference>
<sequence length="123" mass="13908">MRHTMKLAPRFYGPFQVLQKVGSVAYKLDLPHSSKIHPIFHVSCLKKKVGQHIIPLPTLPPIDSSGHLQPEPREILDRRMQKKGNHAVTEVLVSWVGTAPEDSSWECLWKLGQLYSHLVGTVL</sequence>
<dbReference type="PANTHER" id="PTHR46148:SF54">
    <property type="entry name" value="RETROTRANSPOSON-LIKE PROTEIN"/>
    <property type="match status" value="1"/>
</dbReference>
<dbReference type="Pfam" id="PF24626">
    <property type="entry name" value="SH3_Tf2-1"/>
    <property type="match status" value="1"/>
</dbReference>
<dbReference type="Gene3D" id="2.40.50.40">
    <property type="match status" value="1"/>
</dbReference>
<dbReference type="PANTHER" id="PTHR46148">
    <property type="entry name" value="CHROMO DOMAIN-CONTAINING PROTEIN"/>
    <property type="match status" value="1"/>
</dbReference>
<comment type="caution">
    <text evidence="3">The sequence shown here is derived from an EMBL/GenBank/DDBJ whole genome shotgun (WGS) entry which is preliminary data.</text>
</comment>
<dbReference type="Pfam" id="PF00385">
    <property type="entry name" value="Chromo"/>
    <property type="match status" value="1"/>
</dbReference>
<name>A0A834CYX3_JUGRE</name>
<protein>
    <recommendedName>
        <fullName evidence="5">Chromo domain-containing protein</fullName>
    </recommendedName>
</protein>
<reference evidence="3" key="1">
    <citation type="submission" date="2015-10" db="EMBL/GenBank/DDBJ databases">
        <authorList>
            <person name="Martinez-Garcia P.J."/>
            <person name="Crepeau M.W."/>
            <person name="Puiu D."/>
            <person name="Gonzalez-Ibeas D."/>
            <person name="Whalen J."/>
            <person name="Stevens K."/>
            <person name="Paul R."/>
            <person name="Butterfield T."/>
            <person name="Britton M."/>
            <person name="Reagan R."/>
            <person name="Chakraborty S."/>
            <person name="Walawage S.L."/>
            <person name="Vasquez-Gross H.A."/>
            <person name="Cardeno C."/>
            <person name="Famula R."/>
            <person name="Pratt K."/>
            <person name="Kuruganti S."/>
            <person name="Aradhya M.K."/>
            <person name="Leslie C.A."/>
            <person name="Dandekar A.M."/>
            <person name="Salzberg S.L."/>
            <person name="Wegrzyn J.L."/>
            <person name="Langley C.H."/>
            <person name="Neale D.B."/>
        </authorList>
    </citation>
    <scope>NUCLEOTIDE SEQUENCE</scope>
    <source>
        <tissue evidence="3">Leaves</tissue>
    </source>
</reference>
<evidence type="ECO:0008006" key="5">
    <source>
        <dbReference type="Google" id="ProtNLM"/>
    </source>
</evidence>
<evidence type="ECO:0000259" key="2">
    <source>
        <dbReference type="Pfam" id="PF24626"/>
    </source>
</evidence>
<proteinExistence type="predicted"/>
<dbReference type="Gramene" id="Jr06_08430_p1">
    <property type="protein sequence ID" value="cds.Jr06_08430_p1"/>
    <property type="gene ID" value="Jr06_08430"/>
</dbReference>
<feature type="domain" description="Chromo" evidence="1">
    <location>
        <begin position="71"/>
        <end position="108"/>
    </location>
</feature>
<evidence type="ECO:0000259" key="1">
    <source>
        <dbReference type="Pfam" id="PF00385"/>
    </source>
</evidence>
<dbReference type="AlphaFoldDB" id="A0A834CYX3"/>
<dbReference type="InterPro" id="IPR016197">
    <property type="entry name" value="Chromo-like_dom_sf"/>
</dbReference>
<feature type="domain" description="Tf2-1-like SH3-like" evidence="2">
    <location>
        <begin position="2"/>
        <end position="48"/>
    </location>
</feature>
<evidence type="ECO:0000313" key="3">
    <source>
        <dbReference type="EMBL" id="KAF5468426.1"/>
    </source>
</evidence>
<accession>A0A834CYX3</accession>
<organism evidence="3 4">
    <name type="scientific">Juglans regia</name>
    <name type="common">English walnut</name>
    <dbReference type="NCBI Taxonomy" id="51240"/>
    <lineage>
        <taxon>Eukaryota</taxon>
        <taxon>Viridiplantae</taxon>
        <taxon>Streptophyta</taxon>
        <taxon>Embryophyta</taxon>
        <taxon>Tracheophyta</taxon>
        <taxon>Spermatophyta</taxon>
        <taxon>Magnoliopsida</taxon>
        <taxon>eudicotyledons</taxon>
        <taxon>Gunneridae</taxon>
        <taxon>Pentapetalae</taxon>
        <taxon>rosids</taxon>
        <taxon>fabids</taxon>
        <taxon>Fagales</taxon>
        <taxon>Juglandaceae</taxon>
        <taxon>Juglans</taxon>
    </lineage>
</organism>
<reference evidence="3" key="2">
    <citation type="submission" date="2020-03" db="EMBL/GenBank/DDBJ databases">
        <title>Walnut 2.0.</title>
        <authorList>
            <person name="Marrano A."/>
            <person name="Britton M."/>
            <person name="Zimin A.V."/>
            <person name="Zaini P.A."/>
            <person name="Workman R."/>
            <person name="Puiu D."/>
            <person name="Bianco L."/>
            <person name="Allen B.J."/>
            <person name="Troggio M."/>
            <person name="Leslie C.A."/>
            <person name="Timp W."/>
            <person name="Dendekar A."/>
            <person name="Salzberg S.L."/>
            <person name="Neale D.B."/>
        </authorList>
    </citation>
    <scope>NUCLEOTIDE SEQUENCE</scope>
    <source>
        <tissue evidence="3">Leaves</tissue>
    </source>
</reference>
<gene>
    <name evidence="3" type="ORF">F2P56_012578</name>
</gene>
<evidence type="ECO:0000313" key="4">
    <source>
        <dbReference type="Proteomes" id="UP000619265"/>
    </source>
</evidence>